<accession>A0A345HJR8</accession>
<dbReference type="AlphaFoldDB" id="A0A345HJR8"/>
<feature type="region of interest" description="Disordered" evidence="1">
    <location>
        <begin position="458"/>
        <end position="479"/>
    </location>
</feature>
<gene>
    <name evidence="3" type="ORF">DVK44_03750</name>
</gene>
<dbReference type="KEGG" id="spad:DVK44_03750"/>
<proteinExistence type="predicted"/>
<evidence type="ECO:0000313" key="3">
    <source>
        <dbReference type="EMBL" id="AXG76942.1"/>
    </source>
</evidence>
<dbReference type="EMBL" id="CP031194">
    <property type="protein sequence ID" value="AXG76942.1"/>
    <property type="molecule type" value="Genomic_DNA"/>
</dbReference>
<dbReference type="Proteomes" id="UP000253868">
    <property type="component" value="Chromosome"/>
</dbReference>
<evidence type="ECO:0000256" key="1">
    <source>
        <dbReference type="SAM" id="MobiDB-lite"/>
    </source>
</evidence>
<protein>
    <submittedName>
        <fullName evidence="3">DUF4157 domain-containing protein</fullName>
    </submittedName>
</protein>
<evidence type="ECO:0000259" key="2">
    <source>
        <dbReference type="Pfam" id="PF13699"/>
    </source>
</evidence>
<name>A0A345HJR8_9ACTN</name>
<dbReference type="Pfam" id="PF13699">
    <property type="entry name" value="eCIS_core"/>
    <property type="match status" value="1"/>
</dbReference>
<feature type="domain" description="eCIS core" evidence="2">
    <location>
        <begin position="28"/>
        <end position="101"/>
    </location>
</feature>
<keyword evidence="4" id="KW-1185">Reference proteome</keyword>
<feature type="region of interest" description="Disordered" evidence="1">
    <location>
        <begin position="137"/>
        <end position="168"/>
    </location>
</feature>
<sequence>MAESLEASGGAEVQRMAIHGVLRSPGQPMETGLRQEMEQRFGGANFESVRFHTGGEASESAEELQAQAYTMDNHVVFNSGFERNKHVVAHELAHVVDNMEGRSFVSHDYGDGVSVSDPGGSSEVSAENTARRVMNSPIPDAVESPKTEAVSRRPKFGVRSAPRSGAGVQRALKVGPKDYTAVYKNETIKYDSRHHAQILQKLVMEIEEGFQASINTGHLSIPEAQSIQGFGIKIRSQIARAIVDPVGEQDINPVLNQYVGNHPDFGAKNRDIQVNNFVELARNMNGWVRAKQNRHEEKRQAVQLHQDRNLDTYLNVLLRRLHGFADKKVPKINHLDSRQVKIMTSELKTGRAHVESQLAGDPERKAGKAIGAYIDYFDGEFNPKWRREGKDHLDARIVARGGLHQVMADPVKYNLREKMIALHDLSEYFGHSRHTPETQGKRAVGEIGERESLSTTHVYPNGERAGASTDRAQNPLDGQFDRHGIQKTHPSTRNENSHSTKLARQFNMPVWAGQSFTAARMFKMAETAGATPEEIAAMAWGIFAFWRTDFDHTTTFAYHTLHEVMDIAHNFGVHYNITRPYESKAMLDPQRPAGKLDAIARDTEALYRDADAAYRAMVYRAKDPRARWSARDDQLLVELRNARDQAAALQTDVKNARNDYATWSTANSKDRSTLLTRTIKRLENFVAEGNLLNRRLGELGVR</sequence>
<dbReference type="InterPro" id="IPR025295">
    <property type="entry name" value="eCIS_core_dom"/>
</dbReference>
<organism evidence="3 4">
    <name type="scientific">Streptomyces paludis</name>
    <dbReference type="NCBI Taxonomy" id="2282738"/>
    <lineage>
        <taxon>Bacteria</taxon>
        <taxon>Bacillati</taxon>
        <taxon>Actinomycetota</taxon>
        <taxon>Actinomycetes</taxon>
        <taxon>Kitasatosporales</taxon>
        <taxon>Streptomycetaceae</taxon>
        <taxon>Streptomyces</taxon>
    </lineage>
</organism>
<reference evidence="4" key="1">
    <citation type="submission" date="2018-07" db="EMBL/GenBank/DDBJ databases">
        <authorList>
            <person name="Zhao J."/>
        </authorList>
    </citation>
    <scope>NUCLEOTIDE SEQUENCE [LARGE SCALE GENOMIC DNA]</scope>
    <source>
        <strain evidence="4">GSSD-12</strain>
    </source>
</reference>
<evidence type="ECO:0000313" key="4">
    <source>
        <dbReference type="Proteomes" id="UP000253868"/>
    </source>
</evidence>
<dbReference type="OrthoDB" id="9153660at2"/>